<dbReference type="EMBL" id="JADEWC010000019">
    <property type="protein sequence ID" value="MBE9222902.1"/>
    <property type="molecule type" value="Genomic_DNA"/>
</dbReference>
<keyword evidence="7" id="KW-0238">DNA-binding</keyword>
<accession>A0ABR9V4V0</accession>
<reference evidence="15 16" key="1">
    <citation type="submission" date="2020-10" db="EMBL/GenBank/DDBJ databases">
        <authorList>
            <person name="Castelo-Branco R."/>
            <person name="Eusebio N."/>
            <person name="Adriana R."/>
            <person name="Vieira A."/>
            <person name="Brugerolle De Fraissinette N."/>
            <person name="Rezende De Castro R."/>
            <person name="Schneider M.P."/>
            <person name="Vasconcelos V."/>
            <person name="Leao P.N."/>
        </authorList>
    </citation>
    <scope>NUCLEOTIDE SEQUENCE [LARGE SCALE GENOMIC DNA]</scope>
    <source>
        <strain evidence="15 16">LEGE 03274</strain>
    </source>
</reference>
<keyword evidence="2" id="KW-0479">Metal-binding</keyword>
<evidence type="ECO:0000256" key="7">
    <source>
        <dbReference type="ARBA" id="ARBA00023125"/>
    </source>
</evidence>
<dbReference type="SMART" id="SM00487">
    <property type="entry name" value="DEXDc"/>
    <property type="match status" value="1"/>
</dbReference>
<dbReference type="NCBIfam" id="TIGR00614">
    <property type="entry name" value="recQ_fam"/>
    <property type="match status" value="1"/>
</dbReference>
<comment type="caution">
    <text evidence="15">The sequence shown here is derived from an EMBL/GenBank/DDBJ whole genome shotgun (WGS) entry which is preliminary data.</text>
</comment>
<sequence length="479" mass="55382">MMDRGGDWLRGELNNIWGYDDFRYPQRQVIESFLAKRDCLVVMPTGAGKSICFQLPALVSEGLTLVVSPLIALMENQVGELKHKGWAVDFLHGEMGKGDRTRVIYKLEQQELKLLYLSPETLLSPVVWQIISREDFLINGLVIDEAHCVVQWGKTFRPSYTRLGAIRPSLLQVKHNHPLMAIACFTATASLTTQKIICDTIGLNNPQKFIISPYRQNIQLKIKQIWTPRARKKQLINFLNNTKRQSGLIYIRTRKEAENISNYLNQNGYVNKSYHGGLPSIKRRQIEQDWLEEKIKFVVCTNAFGMGINKQNLRWIIHYQVPLLLSDYLQEIGRGGRDGKLSQALSIISESTGIFDNTDKKTRSFFMAQTLQYYQETQNLLPNFSRQSTNFVSKENELYLGILTTAKQLNWLNPFQFQLKLNQPQKKINEMIKYEKQLIIQMEQYLTTKSCRWSFLMGAFNHQINSSFRCGVCDNCTKN</sequence>
<dbReference type="InterPro" id="IPR004589">
    <property type="entry name" value="DNA_helicase_ATP-dep_RecQ"/>
</dbReference>
<evidence type="ECO:0000256" key="1">
    <source>
        <dbReference type="ARBA" id="ARBA00005446"/>
    </source>
</evidence>
<evidence type="ECO:0000259" key="14">
    <source>
        <dbReference type="PROSITE" id="PS51194"/>
    </source>
</evidence>
<evidence type="ECO:0000256" key="10">
    <source>
        <dbReference type="ARBA" id="ARBA00034808"/>
    </source>
</evidence>
<dbReference type="Pfam" id="PF00271">
    <property type="entry name" value="Helicase_C"/>
    <property type="match status" value="1"/>
</dbReference>
<dbReference type="InterPro" id="IPR011545">
    <property type="entry name" value="DEAD/DEAH_box_helicase_dom"/>
</dbReference>
<feature type="domain" description="Helicase C-terminal" evidence="14">
    <location>
        <begin position="234"/>
        <end position="379"/>
    </location>
</feature>
<evidence type="ECO:0000259" key="13">
    <source>
        <dbReference type="PROSITE" id="PS51192"/>
    </source>
</evidence>
<dbReference type="SMART" id="SM00490">
    <property type="entry name" value="HELICc"/>
    <property type="match status" value="1"/>
</dbReference>
<dbReference type="InterPro" id="IPR027417">
    <property type="entry name" value="P-loop_NTPase"/>
</dbReference>
<evidence type="ECO:0000256" key="4">
    <source>
        <dbReference type="ARBA" id="ARBA00022801"/>
    </source>
</evidence>
<dbReference type="InterPro" id="IPR014001">
    <property type="entry name" value="Helicase_ATP-bd"/>
</dbReference>
<dbReference type="Pfam" id="PF16124">
    <property type="entry name" value="RecQ_Zn_bind"/>
    <property type="match status" value="1"/>
</dbReference>
<keyword evidence="5 15" id="KW-0347">Helicase</keyword>
<keyword evidence="4" id="KW-0378">Hydrolase</keyword>
<evidence type="ECO:0000313" key="16">
    <source>
        <dbReference type="Proteomes" id="UP000654604"/>
    </source>
</evidence>
<evidence type="ECO:0000256" key="5">
    <source>
        <dbReference type="ARBA" id="ARBA00022806"/>
    </source>
</evidence>
<dbReference type="SUPFAM" id="SSF52540">
    <property type="entry name" value="P-loop containing nucleoside triphosphate hydrolases"/>
    <property type="match status" value="1"/>
</dbReference>
<dbReference type="Pfam" id="PF00270">
    <property type="entry name" value="DEAD"/>
    <property type="match status" value="1"/>
</dbReference>
<comment type="catalytic activity">
    <reaction evidence="9">
        <text>Couples ATP hydrolysis with the unwinding of duplex DNA by translocating in the 3'-5' direction.</text>
        <dbReference type="EC" id="5.6.2.4"/>
    </reaction>
</comment>
<dbReference type="PANTHER" id="PTHR13710:SF105">
    <property type="entry name" value="ATP-DEPENDENT DNA HELICASE Q1"/>
    <property type="match status" value="1"/>
</dbReference>
<keyword evidence="3" id="KW-0547">Nucleotide-binding</keyword>
<proteinExistence type="inferred from homology"/>
<evidence type="ECO:0000256" key="12">
    <source>
        <dbReference type="ARBA" id="ARBA00044550"/>
    </source>
</evidence>
<evidence type="ECO:0000256" key="11">
    <source>
        <dbReference type="ARBA" id="ARBA00044535"/>
    </source>
</evidence>
<organism evidence="15 16">
    <name type="scientific">Cyanobacterium stanieri LEGE 03274</name>
    <dbReference type="NCBI Taxonomy" id="1828756"/>
    <lineage>
        <taxon>Bacteria</taxon>
        <taxon>Bacillati</taxon>
        <taxon>Cyanobacteriota</taxon>
        <taxon>Cyanophyceae</taxon>
        <taxon>Oscillatoriophycideae</taxon>
        <taxon>Chroococcales</taxon>
        <taxon>Geminocystaceae</taxon>
        <taxon>Cyanobacterium</taxon>
    </lineage>
</organism>
<comment type="similarity">
    <text evidence="1">Belongs to the helicase family. RecQ subfamily.</text>
</comment>
<protein>
    <recommendedName>
        <fullName evidence="11">ATP-dependent DNA helicase RecQ</fullName>
        <ecNumber evidence="10">5.6.2.4</ecNumber>
    </recommendedName>
    <alternativeName>
        <fullName evidence="12">DNA 3'-5' helicase RecQ</fullName>
    </alternativeName>
</protein>
<evidence type="ECO:0000256" key="2">
    <source>
        <dbReference type="ARBA" id="ARBA00022723"/>
    </source>
</evidence>
<dbReference type="PROSITE" id="PS51192">
    <property type="entry name" value="HELICASE_ATP_BIND_1"/>
    <property type="match status" value="1"/>
</dbReference>
<evidence type="ECO:0000256" key="3">
    <source>
        <dbReference type="ARBA" id="ARBA00022741"/>
    </source>
</evidence>
<keyword evidence="16" id="KW-1185">Reference proteome</keyword>
<dbReference type="GO" id="GO:0004386">
    <property type="term" value="F:helicase activity"/>
    <property type="evidence" value="ECO:0007669"/>
    <property type="project" value="UniProtKB-KW"/>
</dbReference>
<dbReference type="Proteomes" id="UP000654604">
    <property type="component" value="Unassembled WGS sequence"/>
</dbReference>
<evidence type="ECO:0000256" key="6">
    <source>
        <dbReference type="ARBA" id="ARBA00022840"/>
    </source>
</evidence>
<dbReference type="RefSeq" id="WP_193801048.1">
    <property type="nucleotide sequence ID" value="NZ_JADEWC010000019.1"/>
</dbReference>
<dbReference type="InterPro" id="IPR032284">
    <property type="entry name" value="RecQ_Zn-bd"/>
</dbReference>
<dbReference type="InterPro" id="IPR001650">
    <property type="entry name" value="Helicase_C-like"/>
</dbReference>
<dbReference type="CDD" id="cd17920">
    <property type="entry name" value="DEXHc_RecQ"/>
    <property type="match status" value="1"/>
</dbReference>
<dbReference type="Gene3D" id="3.40.50.300">
    <property type="entry name" value="P-loop containing nucleotide triphosphate hydrolases"/>
    <property type="match status" value="2"/>
</dbReference>
<name>A0ABR9V4V0_9CHRO</name>
<evidence type="ECO:0000313" key="15">
    <source>
        <dbReference type="EMBL" id="MBE9222902.1"/>
    </source>
</evidence>
<evidence type="ECO:0000256" key="8">
    <source>
        <dbReference type="ARBA" id="ARBA00023235"/>
    </source>
</evidence>
<keyword evidence="6" id="KW-0067">ATP-binding</keyword>
<keyword evidence="8" id="KW-0413">Isomerase</keyword>
<dbReference type="EC" id="5.6.2.4" evidence="10"/>
<dbReference type="PROSITE" id="PS51194">
    <property type="entry name" value="HELICASE_CTER"/>
    <property type="match status" value="1"/>
</dbReference>
<evidence type="ECO:0000256" key="9">
    <source>
        <dbReference type="ARBA" id="ARBA00034617"/>
    </source>
</evidence>
<dbReference type="PANTHER" id="PTHR13710">
    <property type="entry name" value="DNA HELICASE RECQ FAMILY MEMBER"/>
    <property type="match status" value="1"/>
</dbReference>
<feature type="domain" description="Helicase ATP-binding" evidence="13">
    <location>
        <begin position="30"/>
        <end position="207"/>
    </location>
</feature>
<gene>
    <name evidence="15" type="ORF">IQ215_09370</name>
</gene>